<accession>A0ABS1FY39</accession>
<feature type="signal peptide" evidence="2">
    <location>
        <begin position="1"/>
        <end position="22"/>
    </location>
</feature>
<evidence type="ECO:0000313" key="5">
    <source>
        <dbReference type="Proteomes" id="UP000628669"/>
    </source>
</evidence>
<reference evidence="5" key="1">
    <citation type="submission" date="2021-01" db="EMBL/GenBank/DDBJ databases">
        <title>Genome public.</title>
        <authorList>
            <person name="Liu C."/>
            <person name="Sun Q."/>
        </authorList>
    </citation>
    <scope>NUCLEOTIDE SEQUENCE [LARGE SCALE GENOMIC DNA]</scope>
    <source>
        <strain evidence="5">YIM B02567</strain>
    </source>
</reference>
<dbReference type="Pfam" id="PF17164">
    <property type="entry name" value="DUF5122"/>
    <property type="match status" value="7"/>
</dbReference>
<proteinExistence type="predicted"/>
<name>A0ABS1FY39_9FLAO</name>
<dbReference type="PANTHER" id="PTHR42754">
    <property type="entry name" value="ENDOGLUCANASE"/>
    <property type="match status" value="1"/>
</dbReference>
<evidence type="ECO:0000256" key="1">
    <source>
        <dbReference type="ARBA" id="ARBA00022729"/>
    </source>
</evidence>
<dbReference type="NCBIfam" id="TIGR02608">
    <property type="entry name" value="delta_60_rpt"/>
    <property type="match status" value="7"/>
</dbReference>
<comment type="caution">
    <text evidence="4">The sequence shown here is derived from an EMBL/GenBank/DDBJ whole genome shotgun (WGS) entry which is preliminary data.</text>
</comment>
<evidence type="ECO:0000313" key="4">
    <source>
        <dbReference type="EMBL" id="MBK1897370.1"/>
    </source>
</evidence>
<dbReference type="RefSeq" id="WP_200247515.1">
    <property type="nucleotide sequence ID" value="NZ_JAENHK010000010.1"/>
</dbReference>
<feature type="chain" id="PRO_5046274095" evidence="2">
    <location>
        <begin position="23"/>
        <end position="475"/>
    </location>
</feature>
<dbReference type="Pfam" id="PF18962">
    <property type="entry name" value="Por_Secre_tail"/>
    <property type="match status" value="1"/>
</dbReference>
<keyword evidence="1 2" id="KW-0732">Signal</keyword>
<protein>
    <submittedName>
        <fullName evidence="4">T9SS type A sorting domain-containing protein</fullName>
    </submittedName>
</protein>
<sequence>MKKALLFTLAFVLLLLSGNAQAQTDGTLDTSFVVGTGFNSAPVTTVIQPDGKILLGGSFSNYNGIDRNRIIRLNQDGSVDTSFMIGTGFDSTVYTIDLQPDGKILVGGNFTSYNDIAKNRIVRLNTDGSLDTSFTTEDGFSTPGGMSFLLTIALQSDGKILVGGRFAKYNGTNQQNIARLNADGSADTSFYNGPRADFDVNVIALQTDGKILVGGSFTNYGGINRNYITRLNTNGTLDTSFNMGTGFGGSLSGSAVRSIALQTDGKILVGGYFTTYKGIAQNRIVRLNTTGNVDPSFIIGTGIANFYVETIALQPDGKILLGGGFTNYNGISQNRIVRLTSSGSIDASFNTGIGFDNPVSSISIQSDGKILVAGYFSKYKGLAQEQIARLNGTGALSVADVSKKAIVFYPNPINDVLNFSEEVSNIKITDSSGKVINEVSAKTKSVNVSNLVKGIYFVTATTNSGKMISNKIVKE</sequence>
<feature type="domain" description="Secretion system C-terminal sorting" evidence="3">
    <location>
        <begin position="409"/>
        <end position="473"/>
    </location>
</feature>
<evidence type="ECO:0000259" key="3">
    <source>
        <dbReference type="Pfam" id="PF18962"/>
    </source>
</evidence>
<dbReference type="PANTHER" id="PTHR42754:SF1">
    <property type="entry name" value="LIPOPROTEIN"/>
    <property type="match status" value="1"/>
</dbReference>
<keyword evidence="5" id="KW-1185">Reference proteome</keyword>
<organism evidence="4 5">
    <name type="scientific">Chryseobacterium paridis</name>
    <dbReference type="NCBI Taxonomy" id="2800328"/>
    <lineage>
        <taxon>Bacteria</taxon>
        <taxon>Pseudomonadati</taxon>
        <taxon>Bacteroidota</taxon>
        <taxon>Flavobacteriia</taxon>
        <taxon>Flavobacteriales</taxon>
        <taxon>Weeksellaceae</taxon>
        <taxon>Chryseobacterium group</taxon>
        <taxon>Chryseobacterium</taxon>
    </lineage>
</organism>
<evidence type="ECO:0000256" key="2">
    <source>
        <dbReference type="SAM" id="SignalP"/>
    </source>
</evidence>
<dbReference type="InterPro" id="IPR013431">
    <property type="entry name" value="Delta_60_rpt"/>
</dbReference>
<dbReference type="EMBL" id="JAENHK010000010">
    <property type="protein sequence ID" value="MBK1897370.1"/>
    <property type="molecule type" value="Genomic_DNA"/>
</dbReference>
<dbReference type="Gene3D" id="2.80.10.50">
    <property type="match status" value="3"/>
</dbReference>
<dbReference type="InterPro" id="IPR026444">
    <property type="entry name" value="Secre_tail"/>
</dbReference>
<dbReference type="Proteomes" id="UP000628669">
    <property type="component" value="Unassembled WGS sequence"/>
</dbReference>
<gene>
    <name evidence="4" type="ORF">JHL15_16515</name>
</gene>
<dbReference type="SUPFAM" id="SSF63829">
    <property type="entry name" value="Calcium-dependent phosphotriesterase"/>
    <property type="match status" value="1"/>
</dbReference>
<dbReference type="NCBIfam" id="TIGR04183">
    <property type="entry name" value="Por_Secre_tail"/>
    <property type="match status" value="1"/>
</dbReference>